<organism evidence="1 2">
    <name type="scientific">Meloidogyne javanica</name>
    <name type="common">Root-knot nematode worm</name>
    <dbReference type="NCBI Taxonomy" id="6303"/>
    <lineage>
        <taxon>Eukaryota</taxon>
        <taxon>Metazoa</taxon>
        <taxon>Ecdysozoa</taxon>
        <taxon>Nematoda</taxon>
        <taxon>Chromadorea</taxon>
        <taxon>Rhabditida</taxon>
        <taxon>Tylenchina</taxon>
        <taxon>Tylenchomorpha</taxon>
        <taxon>Tylenchoidea</taxon>
        <taxon>Meloidogynidae</taxon>
        <taxon>Meloidogyninae</taxon>
        <taxon>Meloidogyne</taxon>
        <taxon>Meloidogyne incognita group</taxon>
    </lineage>
</organism>
<dbReference type="Proteomes" id="UP000887561">
    <property type="component" value="Unplaced"/>
</dbReference>
<reference evidence="2" key="1">
    <citation type="submission" date="2022-11" db="UniProtKB">
        <authorList>
            <consortium name="WormBaseParasite"/>
        </authorList>
    </citation>
    <scope>IDENTIFICATION</scope>
</reference>
<sequence length="449" mass="52750">MFGNKYSKHDFSKLRNDAFWEFLFSKHPFDQVRRENLNKLISLFNGKENGKFTFNVLNKLYFKNYGEYLTPRFLRELFCTRLMPEGYEFEVFRYCGRMFILQEPDIISLTIDESSEEKNIFVSSTPQINAEIYKNLKLADKVFEIIPEQRKMLLTDVMNMLKTTKEYNEVRGKLPGTPTPHLEPIKFIGFLQLYWDDVFKLIPGYPENGQIWVKRHVLHHQKPSQERKYMKEILTTLPRYPIPSDILTKPHVVHVQISKLPTDGVGLQLLELNDDFQFVMSELRQYYDEIKKLKPADEKAKRLHQNETFEGCCCLYAHFSENGVREFRRGIITGQSNGLAMVQDADFPWIGLVELRNLYQIPRHLVGIRQTCVYGVFGGFNMKTENERTLWEGICREMCRPGVRNVATFHRLAERIDYSGRKKYAIYQVTIQVNEIGKLAPILSFPGSF</sequence>
<evidence type="ECO:0000313" key="2">
    <source>
        <dbReference type="WBParaSite" id="scaffold3929_cov220.g7345"/>
    </source>
</evidence>
<dbReference type="WBParaSite" id="scaffold3929_cov220.g7345">
    <property type="protein sequence ID" value="scaffold3929_cov220.g7345"/>
    <property type="gene ID" value="scaffold3929_cov220.g7345"/>
</dbReference>
<proteinExistence type="predicted"/>
<dbReference type="AlphaFoldDB" id="A0A915MHF7"/>
<accession>A0A915MHF7</accession>
<name>A0A915MHF7_MELJA</name>
<evidence type="ECO:0000313" key="1">
    <source>
        <dbReference type="Proteomes" id="UP000887561"/>
    </source>
</evidence>
<protein>
    <submittedName>
        <fullName evidence="2">Uncharacterized protein</fullName>
    </submittedName>
</protein>
<keyword evidence="1" id="KW-1185">Reference proteome</keyword>